<dbReference type="AlphaFoldDB" id="A0A7R9JSE3"/>
<proteinExistence type="inferred from homology"/>
<dbReference type="InterPro" id="IPR001148">
    <property type="entry name" value="CA_dom"/>
</dbReference>
<dbReference type="PANTHER" id="PTHR18952:SF208">
    <property type="entry name" value="CARBONIC ANHYDRASE XA-RELATED"/>
    <property type="match status" value="1"/>
</dbReference>
<dbReference type="PROSITE" id="PS51144">
    <property type="entry name" value="ALPHA_CA_2"/>
    <property type="match status" value="1"/>
</dbReference>
<dbReference type="PANTHER" id="PTHR18952">
    <property type="entry name" value="CARBONIC ANHYDRASE"/>
    <property type="match status" value="1"/>
</dbReference>
<evidence type="ECO:0000259" key="2">
    <source>
        <dbReference type="PROSITE" id="PS51144"/>
    </source>
</evidence>
<dbReference type="InterPro" id="IPR023561">
    <property type="entry name" value="Carbonic_anhydrase_a-class"/>
</dbReference>
<dbReference type="Gene3D" id="3.10.200.10">
    <property type="entry name" value="Alpha carbonic anhydrase"/>
    <property type="match status" value="1"/>
</dbReference>
<feature type="domain" description="Alpha-carbonic anhydrase" evidence="2">
    <location>
        <begin position="1"/>
        <end position="275"/>
    </location>
</feature>
<evidence type="ECO:0000256" key="1">
    <source>
        <dbReference type="ARBA" id="ARBA00010718"/>
    </source>
</evidence>
<evidence type="ECO:0000313" key="3">
    <source>
        <dbReference type="EMBL" id="CAD7588432.1"/>
    </source>
</evidence>
<comment type="similarity">
    <text evidence="1">Belongs to the alpha-carbonic anhydrase family.</text>
</comment>
<dbReference type="Pfam" id="PF00194">
    <property type="entry name" value="Carb_anhydrase"/>
    <property type="match status" value="1"/>
</dbReference>
<dbReference type="GO" id="GO:0008270">
    <property type="term" value="F:zinc ion binding"/>
    <property type="evidence" value="ECO:0007669"/>
    <property type="project" value="InterPro"/>
</dbReference>
<dbReference type="GO" id="GO:0004089">
    <property type="term" value="F:carbonate dehydratase activity"/>
    <property type="evidence" value="ECO:0007669"/>
    <property type="project" value="InterPro"/>
</dbReference>
<sequence length="348" mass="39453">MYPYLREGKIGIHLGKKNLAQHTQAMSKPQPPITYEPDKTRLKPDLYELVEDGALRHHNFVERRIKILKTFRLEEKPPPVHPTEIRTSISPSLAVELNTTSALANYATEAGKKKLGDLSNPELRILTDQLDKIRHGEIFDLFFYQKYFFALKIAKRHQSFLAFPTSLPLRLLLPFKVNLIVYDFEGFCLSSGQEVEVKRLSIRGLLPETESYMTYDGSTTMPACHETVTWIILNKPIYITKQQTGHIYCNMLLRLFNRYVADNIAALYRNIAVRPGIVAGHLASFITRVGSRAKGGYFCYLAPDILCMSVGSAVEESPGEGWRDGLPPLLPRSIGHAARTNWASGQRY</sequence>
<organism evidence="3">
    <name type="scientific">Timema genevievae</name>
    <name type="common">Walking stick</name>
    <dbReference type="NCBI Taxonomy" id="629358"/>
    <lineage>
        <taxon>Eukaryota</taxon>
        <taxon>Metazoa</taxon>
        <taxon>Ecdysozoa</taxon>
        <taxon>Arthropoda</taxon>
        <taxon>Hexapoda</taxon>
        <taxon>Insecta</taxon>
        <taxon>Pterygota</taxon>
        <taxon>Neoptera</taxon>
        <taxon>Polyneoptera</taxon>
        <taxon>Phasmatodea</taxon>
        <taxon>Timematodea</taxon>
        <taxon>Timematoidea</taxon>
        <taxon>Timematidae</taxon>
        <taxon>Timema</taxon>
    </lineage>
</organism>
<dbReference type="InterPro" id="IPR036398">
    <property type="entry name" value="CA_dom_sf"/>
</dbReference>
<dbReference type="EMBL" id="OE839741">
    <property type="protein sequence ID" value="CAD7588432.1"/>
    <property type="molecule type" value="Genomic_DNA"/>
</dbReference>
<dbReference type="SUPFAM" id="SSF51069">
    <property type="entry name" value="Carbonic anhydrase"/>
    <property type="match status" value="1"/>
</dbReference>
<protein>
    <recommendedName>
        <fullName evidence="2">Alpha-carbonic anhydrase domain-containing protein</fullName>
    </recommendedName>
</protein>
<gene>
    <name evidence="3" type="ORF">TGEB3V08_LOCUS2502</name>
</gene>
<dbReference type="GO" id="GO:0006730">
    <property type="term" value="P:one-carbon metabolic process"/>
    <property type="evidence" value="ECO:0007669"/>
    <property type="project" value="TreeGrafter"/>
</dbReference>
<reference evidence="3" key="1">
    <citation type="submission" date="2020-11" db="EMBL/GenBank/DDBJ databases">
        <authorList>
            <person name="Tran Van P."/>
        </authorList>
    </citation>
    <scope>NUCLEOTIDE SEQUENCE</scope>
</reference>
<name>A0A7R9JSE3_TIMGE</name>
<accession>A0A7R9JSE3</accession>